<evidence type="ECO:0000313" key="1">
    <source>
        <dbReference type="EMBL" id="AMD20984.1"/>
    </source>
</evidence>
<evidence type="ECO:0000313" key="2">
    <source>
        <dbReference type="Proteomes" id="UP000243052"/>
    </source>
</evidence>
<proteinExistence type="predicted"/>
<organism evidence="1 2">
    <name type="scientific">Eremothecium sinecaudum</name>
    <dbReference type="NCBI Taxonomy" id="45286"/>
    <lineage>
        <taxon>Eukaryota</taxon>
        <taxon>Fungi</taxon>
        <taxon>Dikarya</taxon>
        <taxon>Ascomycota</taxon>
        <taxon>Saccharomycotina</taxon>
        <taxon>Saccharomycetes</taxon>
        <taxon>Saccharomycetales</taxon>
        <taxon>Saccharomycetaceae</taxon>
        <taxon>Eremothecium</taxon>
    </lineage>
</organism>
<dbReference type="Proteomes" id="UP000243052">
    <property type="component" value="Chromosome v"/>
</dbReference>
<sequence length="55" mass="6553">MKEGQINTTKGKAICWHCSRLHRQCLYIHLTPMYKKRGRHRLPKRILVPSLIPFP</sequence>
<reference evidence="1 2" key="1">
    <citation type="submission" date="2016-01" db="EMBL/GenBank/DDBJ databases">
        <title>Genome sequence of the yeast Holleya sinecauda.</title>
        <authorList>
            <person name="Dietrich F.S."/>
        </authorList>
    </citation>
    <scope>NUCLEOTIDE SEQUENCE [LARGE SCALE GENOMIC DNA]</scope>
    <source>
        <strain evidence="1 2">ATCC 58844</strain>
    </source>
</reference>
<dbReference type="RefSeq" id="XP_017987980.1">
    <property type="nucleotide sequence ID" value="XM_018132739.1"/>
</dbReference>
<gene>
    <name evidence="1" type="ORF">AW171_hschr52913</name>
</gene>
<dbReference type="AlphaFoldDB" id="A0A0X8HT43"/>
<dbReference type="GeneID" id="28724256"/>
<accession>A0A0X8HT43</accession>
<keyword evidence="2" id="KW-1185">Reference proteome</keyword>
<protein>
    <submittedName>
        <fullName evidence="1">HEL297Cp</fullName>
    </submittedName>
</protein>
<dbReference type="EMBL" id="CP014245">
    <property type="protein sequence ID" value="AMD20984.1"/>
    <property type="molecule type" value="Genomic_DNA"/>
</dbReference>
<name>A0A0X8HT43_9SACH</name>